<evidence type="ECO:0000313" key="5">
    <source>
        <dbReference type="Proteomes" id="UP001046870"/>
    </source>
</evidence>
<keyword evidence="2" id="KW-0732">Signal</keyword>
<proteinExistence type="predicted"/>
<keyword evidence="5" id="KW-1185">Reference proteome</keyword>
<keyword evidence="1" id="KW-1015">Disulfide bond</keyword>
<dbReference type="PROSITE" id="PS51323">
    <property type="entry name" value="IGFBP_N_2"/>
    <property type="match status" value="1"/>
</dbReference>
<dbReference type="InterPro" id="IPR000867">
    <property type="entry name" value="IGFBP-like"/>
</dbReference>
<dbReference type="Pfam" id="PF00219">
    <property type="entry name" value="IGFBP"/>
    <property type="match status" value="1"/>
</dbReference>
<name>A0A9D3TIE3_MEGAT</name>
<reference evidence="4" key="1">
    <citation type="submission" date="2021-01" db="EMBL/GenBank/DDBJ databases">
        <authorList>
            <person name="Zahm M."/>
            <person name="Roques C."/>
            <person name="Cabau C."/>
            <person name="Klopp C."/>
            <person name="Donnadieu C."/>
            <person name="Jouanno E."/>
            <person name="Lampietro C."/>
            <person name="Louis A."/>
            <person name="Herpin A."/>
            <person name="Echchiki A."/>
            <person name="Berthelot C."/>
            <person name="Parey E."/>
            <person name="Roest-Crollius H."/>
            <person name="Braasch I."/>
            <person name="Postlethwait J."/>
            <person name="Bobe J."/>
            <person name="Montfort J."/>
            <person name="Bouchez O."/>
            <person name="Begum T."/>
            <person name="Mejri S."/>
            <person name="Adams A."/>
            <person name="Chen W.-J."/>
            <person name="Guiguen Y."/>
        </authorList>
    </citation>
    <scope>NUCLEOTIDE SEQUENCE</scope>
    <source>
        <strain evidence="4">YG-15Mar2019-1</strain>
        <tissue evidence="4">Brain</tissue>
    </source>
</reference>
<evidence type="ECO:0000259" key="3">
    <source>
        <dbReference type="PROSITE" id="PS51323"/>
    </source>
</evidence>
<evidence type="ECO:0000256" key="2">
    <source>
        <dbReference type="SAM" id="SignalP"/>
    </source>
</evidence>
<gene>
    <name evidence="4" type="ORF">MATL_G00030330</name>
</gene>
<evidence type="ECO:0000313" key="4">
    <source>
        <dbReference type="EMBL" id="KAG7488210.1"/>
    </source>
</evidence>
<dbReference type="OrthoDB" id="5976811at2759"/>
<dbReference type="AlphaFoldDB" id="A0A9D3TIE3"/>
<dbReference type="GO" id="GO:0005576">
    <property type="term" value="C:extracellular region"/>
    <property type="evidence" value="ECO:0007669"/>
    <property type="project" value="InterPro"/>
</dbReference>
<dbReference type="InterPro" id="IPR017891">
    <property type="entry name" value="Insulin_GF-bd_Cys-rich_CS"/>
</dbReference>
<dbReference type="Gene3D" id="4.10.40.20">
    <property type="match status" value="1"/>
</dbReference>
<dbReference type="SUPFAM" id="SSF57184">
    <property type="entry name" value="Growth factor receptor domain"/>
    <property type="match status" value="1"/>
</dbReference>
<comment type="caution">
    <text evidence="4">The sequence shown here is derived from an EMBL/GenBank/DDBJ whole genome shotgun (WGS) entry which is preliminary data.</text>
</comment>
<feature type="signal peptide" evidence="2">
    <location>
        <begin position="1"/>
        <end position="23"/>
    </location>
</feature>
<organism evidence="4 5">
    <name type="scientific">Megalops atlanticus</name>
    <name type="common">Tarpon</name>
    <name type="synonym">Clupea gigantea</name>
    <dbReference type="NCBI Taxonomy" id="7932"/>
    <lineage>
        <taxon>Eukaryota</taxon>
        <taxon>Metazoa</taxon>
        <taxon>Chordata</taxon>
        <taxon>Craniata</taxon>
        <taxon>Vertebrata</taxon>
        <taxon>Euteleostomi</taxon>
        <taxon>Actinopterygii</taxon>
        <taxon>Neopterygii</taxon>
        <taxon>Teleostei</taxon>
        <taxon>Elopiformes</taxon>
        <taxon>Megalopidae</taxon>
        <taxon>Megalops</taxon>
    </lineage>
</organism>
<feature type="domain" description="IGFBP N-terminal" evidence="3">
    <location>
        <begin position="70"/>
        <end position="148"/>
    </location>
</feature>
<dbReference type="Proteomes" id="UP001046870">
    <property type="component" value="Chromosome 2"/>
</dbReference>
<dbReference type="EMBL" id="JAFDVH010000002">
    <property type="protein sequence ID" value="KAG7488210.1"/>
    <property type="molecule type" value="Genomic_DNA"/>
</dbReference>
<protein>
    <recommendedName>
        <fullName evidence="3">IGFBP N-terminal domain-containing protein</fullName>
    </recommendedName>
</protein>
<sequence>MQTDWVLLWLWTCWLGLCCPTEGQKRVRPGLGQECDGTFGGRCDTNLTCLPDDVYDTNEAGSGVCRPATLAPGCIPCSEVKCPRGKRTCRTTRVTDPCGCCSDCARQRGQVCGGPHWERGYCDWGLTCALFLGQERAMPPQTGVCKVLPGRRPDALADPLCPWVWGCNVRVGNCDCYGVQTCHGYFSYHSLEDCRKSLWEFQYYIPGEDEPDKEKTCWEKSCEVEEGQCMCYWRICNSHIPLVSKEACEDQLRRGKCYNVSCPEVPLPSCPSDSFLSEPYTPPDHCCPLLPAACTCNFETCPSKPPRCPPGQYAHRLTRGNGRPGTCCRRYLCVPRQSQPGTEKRDEEED</sequence>
<dbReference type="PROSITE" id="PS00222">
    <property type="entry name" value="IGFBP_N_1"/>
    <property type="match status" value="1"/>
</dbReference>
<dbReference type="InterPro" id="IPR009030">
    <property type="entry name" value="Growth_fac_rcpt_cys_sf"/>
</dbReference>
<dbReference type="SMART" id="SM00121">
    <property type="entry name" value="IB"/>
    <property type="match status" value="1"/>
</dbReference>
<evidence type="ECO:0000256" key="1">
    <source>
        <dbReference type="ARBA" id="ARBA00023157"/>
    </source>
</evidence>
<feature type="chain" id="PRO_5038715595" description="IGFBP N-terminal domain-containing protein" evidence="2">
    <location>
        <begin position="24"/>
        <end position="350"/>
    </location>
</feature>
<accession>A0A9D3TIE3</accession>